<dbReference type="AlphaFoldDB" id="A0A2R4WKC3"/>
<feature type="compositionally biased region" description="Basic and acidic residues" evidence="1">
    <location>
        <begin position="79"/>
        <end position="111"/>
    </location>
</feature>
<evidence type="ECO:0000259" key="2">
    <source>
        <dbReference type="Pfam" id="PF19197"/>
    </source>
</evidence>
<evidence type="ECO:0000313" key="4">
    <source>
        <dbReference type="Proteomes" id="UP000244755"/>
    </source>
</evidence>
<dbReference type="Proteomes" id="UP000244755">
    <property type="component" value="Chromosome 1"/>
</dbReference>
<dbReference type="KEGG" id="mee:DA075_14505"/>
<reference evidence="3 4" key="1">
    <citation type="submission" date="2018-04" db="EMBL/GenBank/DDBJ databases">
        <title>Methylobacterium sp. PR1016A genome.</title>
        <authorList>
            <person name="Park W."/>
        </authorList>
    </citation>
    <scope>NUCLEOTIDE SEQUENCE [LARGE SCALE GENOMIC DNA]</scope>
    <source>
        <strain evidence="3 4">PR1016A</strain>
    </source>
</reference>
<feature type="compositionally biased region" description="Basic and acidic residues" evidence="1">
    <location>
        <begin position="43"/>
        <end position="65"/>
    </location>
</feature>
<dbReference type="InterPro" id="IPR043803">
    <property type="entry name" value="DUF5872"/>
</dbReference>
<proteinExistence type="predicted"/>
<dbReference type="OrthoDB" id="791686at2"/>
<sequence>MAGTAKKTDPKLWEKIKKDVTRSSKGGKPGQWSARKAQMAVQEYKEEGGGYEGKKSSDNHLKQWTDEEWGTKSGQKSGETGERYLPKKAREQLSDDEYKRSTAKKRADSAKGKQHSKQPKDVAKKAAASRKASHRTGGRDGGPTKAELMRKARAKNIPGRSTMSKGELERALNA</sequence>
<accession>A0A2R4WKC3</accession>
<feature type="region of interest" description="Disordered" evidence="1">
    <location>
        <begin position="1"/>
        <end position="174"/>
    </location>
</feature>
<keyword evidence="4" id="KW-1185">Reference proteome</keyword>
<evidence type="ECO:0000313" key="3">
    <source>
        <dbReference type="EMBL" id="AWB21988.1"/>
    </source>
</evidence>
<feature type="domain" description="DUF5872" evidence="2">
    <location>
        <begin position="8"/>
        <end position="84"/>
    </location>
</feature>
<organism evidence="3 4">
    <name type="scientific">Methylobacterium currus</name>
    <dbReference type="NCBI Taxonomy" id="2051553"/>
    <lineage>
        <taxon>Bacteria</taxon>
        <taxon>Pseudomonadati</taxon>
        <taxon>Pseudomonadota</taxon>
        <taxon>Alphaproteobacteria</taxon>
        <taxon>Hyphomicrobiales</taxon>
        <taxon>Methylobacteriaceae</taxon>
        <taxon>Methylobacterium</taxon>
    </lineage>
</organism>
<feature type="compositionally biased region" description="Basic residues" evidence="1">
    <location>
        <begin position="127"/>
        <end position="136"/>
    </location>
</feature>
<dbReference type="EMBL" id="CP028843">
    <property type="protein sequence ID" value="AWB21988.1"/>
    <property type="molecule type" value="Genomic_DNA"/>
</dbReference>
<feature type="compositionally biased region" description="Basic and acidic residues" evidence="1">
    <location>
        <begin position="1"/>
        <end position="22"/>
    </location>
</feature>
<name>A0A2R4WKC3_9HYPH</name>
<protein>
    <recommendedName>
        <fullName evidence="2">DUF5872 domain-containing protein</fullName>
    </recommendedName>
</protein>
<gene>
    <name evidence="3" type="ORF">DA075_14505</name>
</gene>
<dbReference type="Pfam" id="PF19197">
    <property type="entry name" value="DUF5872"/>
    <property type="match status" value="1"/>
</dbReference>
<dbReference type="RefSeq" id="WP_099953832.1">
    <property type="nucleotide sequence ID" value="NZ_CP028843.1"/>
</dbReference>
<evidence type="ECO:0000256" key="1">
    <source>
        <dbReference type="SAM" id="MobiDB-lite"/>
    </source>
</evidence>